<dbReference type="EMBL" id="CP067140">
    <property type="protein sequence ID" value="WCR02124.1"/>
    <property type="molecule type" value="Genomic_DNA"/>
</dbReference>
<keyword evidence="2" id="KW-1003">Cell membrane</keyword>
<dbReference type="PANTHER" id="PTHR33362:SF5">
    <property type="entry name" value="C4-DICARBOXYLATE TRAP TRANSPORTER LARGE PERMEASE PROTEIN DCTM"/>
    <property type="match status" value="1"/>
</dbReference>
<evidence type="ECO:0000256" key="3">
    <source>
        <dbReference type="ARBA" id="ARBA00022519"/>
    </source>
</evidence>
<dbReference type="AlphaFoldDB" id="A0AA46A613"/>
<keyword evidence="5 7" id="KW-1133">Transmembrane helix</keyword>
<feature type="domain" description="TRAP C4-dicarboxylate transport system permease DctM subunit" evidence="8">
    <location>
        <begin position="11"/>
        <end position="426"/>
    </location>
</feature>
<protein>
    <recommendedName>
        <fullName evidence="7">TRAP transporter large permease protein</fullName>
    </recommendedName>
</protein>
<feature type="transmembrane region" description="Helical" evidence="7">
    <location>
        <begin position="148"/>
        <end position="170"/>
    </location>
</feature>
<keyword evidence="7" id="KW-0813">Transport</keyword>
<dbReference type="PANTHER" id="PTHR33362">
    <property type="entry name" value="SIALIC ACID TRAP TRANSPORTER PERMEASE PROTEIN SIAT-RELATED"/>
    <property type="match status" value="1"/>
</dbReference>
<feature type="transmembrane region" description="Helical" evidence="7">
    <location>
        <begin position="365"/>
        <end position="390"/>
    </location>
</feature>
<feature type="transmembrane region" description="Helical" evidence="7">
    <location>
        <begin position="182"/>
        <end position="204"/>
    </location>
</feature>
<dbReference type="InterPro" id="IPR010656">
    <property type="entry name" value="DctM"/>
</dbReference>
<evidence type="ECO:0000256" key="1">
    <source>
        <dbReference type="ARBA" id="ARBA00004429"/>
    </source>
</evidence>
<feature type="transmembrane region" description="Helical" evidence="7">
    <location>
        <begin position="6"/>
        <end position="39"/>
    </location>
</feature>
<sequence length="437" mass="46645">MESLYVAAGVLGLIILFLGLGVWVFSGLLLVSITGLAFFIDMPLSRIGSILGPIMIRSATGWELSAIPMFVWMGEIILRTDISTRLFRGLSPLTYHLPGRLLHTNIAGSAIFAAICGSSAATTATVGKITVPELDRRGYSSALTYGSLAGAGSLGLLIPPSIIMIIYGVIAEVSIARLFAAGILPGIMIAGFYSAYVMAVSLLFPKVAPADGERPSAGDMLRGIVDLMPIGLLITLVLGAIYSGIATPSETAAVGVGVTLVYTVVTRQMNRKVFMESLFASVHTSCMISAIMISAAFMSTAMGFMHVPQDISAAIAQFELSPYALIALLTLLYIVLGMFLEGVSMTVMSLPITLPLVMTAGFDPIWFGIFLILMIELAQITPPIGFNLFILQDLTRTSITRIIVAASPFFLLMCTGVLVITVWPEIVLWLPDQLYSK</sequence>
<feature type="transmembrane region" description="Helical" evidence="7">
    <location>
        <begin position="323"/>
        <end position="345"/>
    </location>
</feature>
<evidence type="ECO:0000256" key="7">
    <source>
        <dbReference type="RuleBase" id="RU369079"/>
    </source>
</evidence>
<evidence type="ECO:0000313" key="9">
    <source>
        <dbReference type="EMBL" id="SIS90263.1"/>
    </source>
</evidence>
<accession>A0AA46A613</accession>
<dbReference type="PIRSF" id="PIRSF006066">
    <property type="entry name" value="HI0050"/>
    <property type="match status" value="1"/>
</dbReference>
<feature type="transmembrane region" description="Helical" evidence="7">
    <location>
        <begin position="106"/>
        <end position="127"/>
    </location>
</feature>
<name>A0AA46A613_9RHOB</name>
<evidence type="ECO:0000256" key="4">
    <source>
        <dbReference type="ARBA" id="ARBA00022692"/>
    </source>
</evidence>
<keyword evidence="12" id="KW-1185">Reference proteome</keyword>
<dbReference type="Proteomes" id="UP000186216">
    <property type="component" value="Unassembled WGS sequence"/>
</dbReference>
<organism evidence="9 11">
    <name type="scientific">Paracoccus saliphilus</name>
    <dbReference type="NCBI Taxonomy" id="405559"/>
    <lineage>
        <taxon>Bacteria</taxon>
        <taxon>Pseudomonadati</taxon>
        <taxon>Pseudomonadota</taxon>
        <taxon>Alphaproteobacteria</taxon>
        <taxon>Rhodobacterales</taxon>
        <taxon>Paracoccaceae</taxon>
        <taxon>Paracoccus</taxon>
    </lineage>
</organism>
<evidence type="ECO:0000259" key="8">
    <source>
        <dbReference type="Pfam" id="PF06808"/>
    </source>
</evidence>
<dbReference type="Proteomes" id="UP001215549">
    <property type="component" value="Chromosome"/>
</dbReference>
<comment type="similarity">
    <text evidence="7">Belongs to the TRAP transporter large permease family.</text>
</comment>
<dbReference type="GO" id="GO:0005886">
    <property type="term" value="C:plasma membrane"/>
    <property type="evidence" value="ECO:0007669"/>
    <property type="project" value="UniProtKB-SubCell"/>
</dbReference>
<evidence type="ECO:0000313" key="11">
    <source>
        <dbReference type="Proteomes" id="UP000186216"/>
    </source>
</evidence>
<evidence type="ECO:0000256" key="2">
    <source>
        <dbReference type="ARBA" id="ARBA00022475"/>
    </source>
</evidence>
<proteinExistence type="inferred from homology"/>
<evidence type="ECO:0000313" key="10">
    <source>
        <dbReference type="EMBL" id="WCR02124.1"/>
    </source>
</evidence>
<keyword evidence="4 7" id="KW-0812">Transmembrane</keyword>
<reference evidence="9 11" key="1">
    <citation type="submission" date="2017-01" db="EMBL/GenBank/DDBJ databases">
        <authorList>
            <person name="Varghese N."/>
            <person name="Submissions S."/>
        </authorList>
    </citation>
    <scope>NUCLEOTIDE SEQUENCE [LARGE SCALE GENOMIC DNA]</scope>
    <source>
        <strain evidence="9 11">DSM 18447</strain>
    </source>
</reference>
<dbReference type="EMBL" id="FTOU01000008">
    <property type="protein sequence ID" value="SIS90263.1"/>
    <property type="molecule type" value="Genomic_DNA"/>
</dbReference>
<dbReference type="GO" id="GO:0022857">
    <property type="term" value="F:transmembrane transporter activity"/>
    <property type="evidence" value="ECO:0007669"/>
    <property type="project" value="UniProtKB-UniRule"/>
</dbReference>
<dbReference type="NCBIfam" id="TIGR00786">
    <property type="entry name" value="dctM"/>
    <property type="match status" value="1"/>
</dbReference>
<gene>
    <name evidence="10" type="ORF">JHX88_14595</name>
    <name evidence="9" type="ORF">SAMN05421772_10839</name>
</gene>
<comment type="function">
    <text evidence="7">Part of the tripartite ATP-independent periplasmic (TRAP) transport system.</text>
</comment>
<comment type="caution">
    <text evidence="7">Lacks conserved residue(s) required for the propagation of feature annotation.</text>
</comment>
<keyword evidence="3 7" id="KW-0997">Cell inner membrane</keyword>
<keyword evidence="6 7" id="KW-0472">Membrane</keyword>
<dbReference type="RefSeq" id="WP_076526389.1">
    <property type="nucleotide sequence ID" value="NZ_CP067140.1"/>
</dbReference>
<dbReference type="InterPro" id="IPR004681">
    <property type="entry name" value="TRAP_DctM"/>
</dbReference>
<comment type="subcellular location">
    <subcellularLocation>
        <location evidence="1 7">Cell inner membrane</location>
        <topology evidence="1 7">Multi-pass membrane protein</topology>
    </subcellularLocation>
</comment>
<comment type="subunit">
    <text evidence="7">The complex comprises the extracytoplasmic solute receptor protein and the two transmembrane proteins.</text>
</comment>
<evidence type="ECO:0000256" key="6">
    <source>
        <dbReference type="ARBA" id="ARBA00023136"/>
    </source>
</evidence>
<evidence type="ECO:0000256" key="5">
    <source>
        <dbReference type="ARBA" id="ARBA00022989"/>
    </source>
</evidence>
<dbReference type="Pfam" id="PF06808">
    <property type="entry name" value="DctM"/>
    <property type="match status" value="1"/>
</dbReference>
<feature type="transmembrane region" description="Helical" evidence="7">
    <location>
        <begin position="402"/>
        <end position="423"/>
    </location>
</feature>
<feature type="transmembrane region" description="Helical" evidence="7">
    <location>
        <begin position="224"/>
        <end position="245"/>
    </location>
</feature>
<feature type="transmembrane region" description="Helical" evidence="7">
    <location>
        <begin position="278"/>
        <end position="302"/>
    </location>
</feature>
<reference evidence="10 12" key="2">
    <citation type="submission" date="2021-01" db="EMBL/GenBank/DDBJ databases">
        <title>Biogeographic distribution of Paracoccus.</title>
        <authorList>
            <person name="Hollensteiner J."/>
            <person name="Leineberger J."/>
            <person name="Brinkhoff T."/>
            <person name="Daniel R."/>
        </authorList>
    </citation>
    <scope>NUCLEOTIDE SEQUENCE [LARGE SCALE GENOMIC DNA]</scope>
    <source>
        <strain evidence="10 12">DSM 18447</strain>
    </source>
</reference>
<evidence type="ECO:0000313" key="12">
    <source>
        <dbReference type="Proteomes" id="UP001215549"/>
    </source>
</evidence>